<evidence type="ECO:0000313" key="1">
    <source>
        <dbReference type="EMBL" id="KFF26485.1"/>
    </source>
</evidence>
<protein>
    <submittedName>
        <fullName evidence="1">Uncharacterized protein</fullName>
    </submittedName>
</protein>
<organism evidence="1 2">
    <name type="scientific">Chryseobacterium vrystaatense</name>
    <dbReference type="NCBI Taxonomy" id="307480"/>
    <lineage>
        <taxon>Bacteria</taxon>
        <taxon>Pseudomonadati</taxon>
        <taxon>Bacteroidota</taxon>
        <taxon>Flavobacteriia</taxon>
        <taxon>Flavobacteriales</taxon>
        <taxon>Weeksellaceae</taxon>
        <taxon>Chryseobacterium group</taxon>
        <taxon>Chryseobacterium</taxon>
    </lineage>
</organism>
<evidence type="ECO:0000313" key="2">
    <source>
        <dbReference type="Proteomes" id="UP000028719"/>
    </source>
</evidence>
<dbReference type="Proteomes" id="UP000028719">
    <property type="component" value="Unassembled WGS sequence"/>
</dbReference>
<proteinExistence type="predicted"/>
<accession>A0ABR4UNB5</accession>
<dbReference type="EMBL" id="JPRI01000003">
    <property type="protein sequence ID" value="KFF26485.1"/>
    <property type="molecule type" value="Genomic_DNA"/>
</dbReference>
<sequence length="67" mass="8183">MFPTYLYEQQPPPIVLILVVPPLFEIRLIAIYLKKDKIFLVWGFYERQKFCFQLQLFSKYGRESKNH</sequence>
<name>A0ABR4UNB5_9FLAO</name>
<comment type="caution">
    <text evidence="1">The sequence shown here is derived from an EMBL/GenBank/DDBJ whole genome shotgun (WGS) entry which is preliminary data.</text>
</comment>
<reference evidence="1 2" key="1">
    <citation type="submission" date="2014-07" db="EMBL/GenBank/DDBJ databases">
        <title>Genome of Chryseobacterium vrystaatense LMG 22846.</title>
        <authorList>
            <person name="Pipes S.E."/>
            <person name="Stropko S.J."/>
            <person name="Newman J.D."/>
        </authorList>
    </citation>
    <scope>NUCLEOTIDE SEQUENCE [LARGE SCALE GENOMIC DNA]</scope>
    <source>
        <strain evidence="1 2">LMG 22846</strain>
    </source>
</reference>
<keyword evidence="2" id="KW-1185">Reference proteome</keyword>
<gene>
    <name evidence="1" type="ORF">IW16_11530</name>
</gene>